<protein>
    <submittedName>
        <fullName evidence="2">Uncharacterized protein</fullName>
    </submittedName>
</protein>
<evidence type="ECO:0000313" key="2">
    <source>
        <dbReference type="EMBL" id="MVS98367.1"/>
    </source>
</evidence>
<feature type="region of interest" description="Disordered" evidence="1">
    <location>
        <begin position="49"/>
        <end position="68"/>
    </location>
</feature>
<comment type="caution">
    <text evidence="2">The sequence shown here is derived from an EMBL/GenBank/DDBJ whole genome shotgun (WGS) entry which is preliminary data.</text>
</comment>
<gene>
    <name evidence="2" type="ORF">GO014_04935</name>
</gene>
<organism evidence="2 3">
    <name type="scientific">Devosia marina</name>
    <dbReference type="NCBI Taxonomy" id="2683198"/>
    <lineage>
        <taxon>Bacteria</taxon>
        <taxon>Pseudomonadati</taxon>
        <taxon>Pseudomonadota</taxon>
        <taxon>Alphaproteobacteria</taxon>
        <taxon>Hyphomicrobiales</taxon>
        <taxon>Devosiaceae</taxon>
        <taxon>Devosia</taxon>
    </lineage>
</organism>
<sequence length="114" mass="11919">MIRPADVASNVIEPISSASAKLGYYCLVLQFGQGDPAQEQTDFSLMDASEPRFTSKPPVKGGWTGAGSQPNVWVTDASAFASGGVSGITLTIMAQTERACRRPAKQNSPSNVAA</sequence>
<dbReference type="EMBL" id="WQRF01000001">
    <property type="protein sequence ID" value="MVS98367.1"/>
    <property type="molecule type" value="Genomic_DNA"/>
</dbReference>
<proteinExistence type="predicted"/>
<dbReference type="AlphaFoldDB" id="A0A7X3FPG0"/>
<dbReference type="Proteomes" id="UP000438106">
    <property type="component" value="Unassembled WGS sequence"/>
</dbReference>
<evidence type="ECO:0000313" key="3">
    <source>
        <dbReference type="Proteomes" id="UP000438106"/>
    </source>
</evidence>
<reference evidence="2 3" key="1">
    <citation type="submission" date="2019-12" db="EMBL/GenBank/DDBJ databases">
        <title>Devosia maris sp. nov., isolated from the deep seawater.</title>
        <authorList>
            <person name="Liu Y."/>
        </authorList>
    </citation>
    <scope>NUCLEOTIDE SEQUENCE [LARGE SCALE GENOMIC DNA]</scope>
    <source>
        <strain evidence="2 3">L53-10-65</strain>
    </source>
</reference>
<keyword evidence="3" id="KW-1185">Reference proteome</keyword>
<evidence type="ECO:0000256" key="1">
    <source>
        <dbReference type="SAM" id="MobiDB-lite"/>
    </source>
</evidence>
<accession>A0A7X3FPG0</accession>
<name>A0A7X3FPG0_9HYPH</name>